<feature type="domain" description="Heterokaryon incompatibility" evidence="1">
    <location>
        <begin position="23"/>
        <end position="153"/>
    </location>
</feature>
<evidence type="ECO:0000259" key="1">
    <source>
        <dbReference type="Pfam" id="PF06985"/>
    </source>
</evidence>
<name>A0A9P9I8S7_9PLEO</name>
<gene>
    <name evidence="3" type="ORF">B0J11DRAFT_586002</name>
</gene>
<accession>A0A9P9I8S7</accession>
<dbReference type="OrthoDB" id="674604at2759"/>
<feature type="domain" description="DUF8212" evidence="2">
    <location>
        <begin position="241"/>
        <end position="270"/>
    </location>
</feature>
<organism evidence="3 4">
    <name type="scientific">Dendryphion nanum</name>
    <dbReference type="NCBI Taxonomy" id="256645"/>
    <lineage>
        <taxon>Eukaryota</taxon>
        <taxon>Fungi</taxon>
        <taxon>Dikarya</taxon>
        <taxon>Ascomycota</taxon>
        <taxon>Pezizomycotina</taxon>
        <taxon>Dothideomycetes</taxon>
        <taxon>Pleosporomycetidae</taxon>
        <taxon>Pleosporales</taxon>
        <taxon>Torulaceae</taxon>
        <taxon>Dendryphion</taxon>
    </lineage>
</organism>
<evidence type="ECO:0000259" key="2">
    <source>
        <dbReference type="Pfam" id="PF26640"/>
    </source>
</evidence>
<protein>
    <submittedName>
        <fullName evidence="3">Heterokaryon incompatibility protein-domain-containing protein</fullName>
    </submittedName>
</protein>
<dbReference type="AlphaFoldDB" id="A0A9P9I8S7"/>
<dbReference type="Pfam" id="PF06985">
    <property type="entry name" value="HET"/>
    <property type="match status" value="1"/>
</dbReference>
<evidence type="ECO:0000313" key="3">
    <source>
        <dbReference type="EMBL" id="KAH7111137.1"/>
    </source>
</evidence>
<dbReference type="InterPro" id="IPR010730">
    <property type="entry name" value="HET"/>
</dbReference>
<comment type="caution">
    <text evidence="3">The sequence shown here is derived from an EMBL/GenBank/DDBJ whole genome shotgun (WGS) entry which is preliminary data.</text>
</comment>
<keyword evidence="4" id="KW-1185">Reference proteome</keyword>
<dbReference type="InterPro" id="IPR058525">
    <property type="entry name" value="DUF8212"/>
</dbReference>
<dbReference type="PANTHER" id="PTHR10622">
    <property type="entry name" value="HET DOMAIN-CONTAINING PROTEIN"/>
    <property type="match status" value="1"/>
</dbReference>
<dbReference type="PANTHER" id="PTHR10622:SF10">
    <property type="entry name" value="HET DOMAIN-CONTAINING PROTEIN"/>
    <property type="match status" value="1"/>
</dbReference>
<dbReference type="Pfam" id="PF26640">
    <property type="entry name" value="DUF8212"/>
    <property type="match status" value="1"/>
</dbReference>
<dbReference type="Proteomes" id="UP000700596">
    <property type="component" value="Unassembled WGS sequence"/>
</dbReference>
<reference evidence="3" key="1">
    <citation type="journal article" date="2021" name="Nat. Commun.">
        <title>Genetic determinants of endophytism in the Arabidopsis root mycobiome.</title>
        <authorList>
            <person name="Mesny F."/>
            <person name="Miyauchi S."/>
            <person name="Thiergart T."/>
            <person name="Pickel B."/>
            <person name="Atanasova L."/>
            <person name="Karlsson M."/>
            <person name="Huettel B."/>
            <person name="Barry K.W."/>
            <person name="Haridas S."/>
            <person name="Chen C."/>
            <person name="Bauer D."/>
            <person name="Andreopoulos W."/>
            <person name="Pangilinan J."/>
            <person name="LaButti K."/>
            <person name="Riley R."/>
            <person name="Lipzen A."/>
            <person name="Clum A."/>
            <person name="Drula E."/>
            <person name="Henrissat B."/>
            <person name="Kohler A."/>
            <person name="Grigoriev I.V."/>
            <person name="Martin F.M."/>
            <person name="Hacquard S."/>
        </authorList>
    </citation>
    <scope>NUCLEOTIDE SEQUENCE</scope>
    <source>
        <strain evidence="3">MPI-CAGE-CH-0243</strain>
    </source>
</reference>
<proteinExistence type="predicted"/>
<sequence length="558" mass="64715">MRLLNVRTMTLESFGSQNSIPLYAILSHTWNAEELTFDDLQGQKASCFPGFWKVEQSCNQTRLDGLRYIWIDTCCIDKRSSAELSETINSMFKWYGESVRCYAFLQDVDQCSDIEEFRWFPADKDLSPNQEAQIRGSQLAKSRWWTRGWTLQELISPTVFEFYDSNFKLIGSRIELLRVVSIVSGINEEILLHDTKLENLGVAERMSWAADRETTRAEDMAYSLLGIFNIHMPMLYGEGERAFVRLQEEIIKISNDHSIFAWSGSYHDNRALLAPRSSFFRTANRILPLRHWENASEYAMTNAGLDIRLPLYEVFPYTVSDTGRDNRCRRRRWIAPLACRYSMNFSGRIAIELEETTEKDIYVVYARSQRLFVIDINAEDASRHMKSILIRQRAYTDDMRANTRDNKKCVIQWKGHQNSLKSKDCWPREVWSMDRDVFWVKRSAHIMGGLRLYSGNKSDVILRMGYERLESARAVTWGESWVALEAIQPGSSIQECCEGYLKADSESQTNERAQIVLSMPEIIIHAKIGNQIILEEDVFLVEIQMETKGKQTGQRSGR</sequence>
<evidence type="ECO:0000313" key="4">
    <source>
        <dbReference type="Proteomes" id="UP000700596"/>
    </source>
</evidence>
<dbReference type="EMBL" id="JAGMWT010000025">
    <property type="protein sequence ID" value="KAH7111137.1"/>
    <property type="molecule type" value="Genomic_DNA"/>
</dbReference>